<protein>
    <submittedName>
        <fullName evidence="1">Uncharacterized protein</fullName>
    </submittedName>
</protein>
<accession>A0A4C1ZI05</accession>
<evidence type="ECO:0000313" key="1">
    <source>
        <dbReference type="EMBL" id="GBP86763.1"/>
    </source>
</evidence>
<keyword evidence="2" id="KW-1185">Reference proteome</keyword>
<name>A0A4C1ZI05_EUMVA</name>
<dbReference type="EMBL" id="BGZK01001814">
    <property type="protein sequence ID" value="GBP86763.1"/>
    <property type="molecule type" value="Genomic_DNA"/>
</dbReference>
<gene>
    <name evidence="1" type="ORF">EVAR_62228_1</name>
</gene>
<comment type="caution">
    <text evidence="1">The sequence shown here is derived from an EMBL/GenBank/DDBJ whole genome shotgun (WGS) entry which is preliminary data.</text>
</comment>
<reference evidence="1 2" key="1">
    <citation type="journal article" date="2019" name="Commun. Biol.">
        <title>The bagworm genome reveals a unique fibroin gene that provides high tensile strength.</title>
        <authorList>
            <person name="Kono N."/>
            <person name="Nakamura H."/>
            <person name="Ohtoshi R."/>
            <person name="Tomita M."/>
            <person name="Numata K."/>
            <person name="Arakawa K."/>
        </authorList>
    </citation>
    <scope>NUCLEOTIDE SEQUENCE [LARGE SCALE GENOMIC DNA]</scope>
</reference>
<evidence type="ECO:0000313" key="2">
    <source>
        <dbReference type="Proteomes" id="UP000299102"/>
    </source>
</evidence>
<sequence length="191" mass="21921">MSEIIRTSRNSLIQVQYQPLHAASPAWTSNLSSSISPDRSVNRDPILSPAFDSNFDLGCDGNARITYGVWLLMGKRQKMLAQKNLWFRKAKKKSKDRRVLSLTRTWYFLIPSRHAHHSATIANARSVYPSAEAQPPTIIYYRSWDLTWPITQAQSGSRAADVLRSKRVKFIRYQTSLPYREVETEDKGFSV</sequence>
<organism evidence="1 2">
    <name type="scientific">Eumeta variegata</name>
    <name type="common">Bagworm moth</name>
    <name type="synonym">Eumeta japonica</name>
    <dbReference type="NCBI Taxonomy" id="151549"/>
    <lineage>
        <taxon>Eukaryota</taxon>
        <taxon>Metazoa</taxon>
        <taxon>Ecdysozoa</taxon>
        <taxon>Arthropoda</taxon>
        <taxon>Hexapoda</taxon>
        <taxon>Insecta</taxon>
        <taxon>Pterygota</taxon>
        <taxon>Neoptera</taxon>
        <taxon>Endopterygota</taxon>
        <taxon>Lepidoptera</taxon>
        <taxon>Glossata</taxon>
        <taxon>Ditrysia</taxon>
        <taxon>Tineoidea</taxon>
        <taxon>Psychidae</taxon>
        <taxon>Oiketicinae</taxon>
        <taxon>Eumeta</taxon>
    </lineage>
</organism>
<proteinExistence type="predicted"/>
<dbReference type="Proteomes" id="UP000299102">
    <property type="component" value="Unassembled WGS sequence"/>
</dbReference>
<dbReference type="AlphaFoldDB" id="A0A4C1ZI05"/>